<dbReference type="RefSeq" id="WP_070236397.1">
    <property type="nucleotide sequence ID" value="NZ_CP017478.1"/>
</dbReference>
<gene>
    <name evidence="5" type="ORF">LPB138_06020</name>
</gene>
<accession>A0A1D8P6Q8</accession>
<dbReference type="STRING" id="1850246.LPB138_06020"/>
<feature type="domain" description="N-acetyltransferase" evidence="4">
    <location>
        <begin position="14"/>
        <end position="172"/>
    </location>
</feature>
<evidence type="ECO:0000313" key="6">
    <source>
        <dbReference type="Proteomes" id="UP000176050"/>
    </source>
</evidence>
<evidence type="ECO:0000256" key="1">
    <source>
        <dbReference type="ARBA" id="ARBA00022679"/>
    </source>
</evidence>
<reference evidence="5 6" key="1">
    <citation type="submission" date="2016-10" db="EMBL/GenBank/DDBJ databases">
        <title>Lutibacter sp. LPB0138, isolated from marine gastropod.</title>
        <authorList>
            <person name="Kim E."/>
            <person name="Yi H."/>
        </authorList>
    </citation>
    <scope>NUCLEOTIDE SEQUENCE [LARGE SCALE GENOMIC DNA]</scope>
    <source>
        <strain evidence="5 6">LPB0138</strain>
    </source>
</reference>
<proteinExistence type="inferred from homology"/>
<organism evidence="5 6">
    <name type="scientific">Urechidicola croceus</name>
    <dbReference type="NCBI Taxonomy" id="1850246"/>
    <lineage>
        <taxon>Bacteria</taxon>
        <taxon>Pseudomonadati</taxon>
        <taxon>Bacteroidota</taxon>
        <taxon>Flavobacteriia</taxon>
        <taxon>Flavobacteriales</taxon>
        <taxon>Flavobacteriaceae</taxon>
        <taxon>Urechidicola</taxon>
    </lineage>
</organism>
<dbReference type="InterPro" id="IPR000182">
    <property type="entry name" value="GNAT_dom"/>
</dbReference>
<name>A0A1D8P6Q8_9FLAO</name>
<keyword evidence="6" id="KW-1185">Reference proteome</keyword>
<dbReference type="InterPro" id="IPR051531">
    <property type="entry name" value="N-acetyltransferase"/>
</dbReference>
<evidence type="ECO:0000256" key="3">
    <source>
        <dbReference type="ARBA" id="ARBA00038502"/>
    </source>
</evidence>
<dbReference type="PROSITE" id="PS51186">
    <property type="entry name" value="GNAT"/>
    <property type="match status" value="1"/>
</dbReference>
<protein>
    <recommendedName>
        <fullName evidence="4">N-acetyltransferase domain-containing protein</fullName>
    </recommendedName>
</protein>
<dbReference type="PANTHER" id="PTHR43792:SF8">
    <property type="entry name" value="[RIBOSOMAL PROTEIN US5]-ALANINE N-ACETYLTRANSFERASE"/>
    <property type="match status" value="1"/>
</dbReference>
<dbReference type="PANTHER" id="PTHR43792">
    <property type="entry name" value="GNAT FAMILY, PUTATIVE (AFU_ORTHOLOGUE AFUA_3G00765)-RELATED-RELATED"/>
    <property type="match status" value="1"/>
</dbReference>
<dbReference type="GO" id="GO:0016747">
    <property type="term" value="F:acyltransferase activity, transferring groups other than amino-acyl groups"/>
    <property type="evidence" value="ECO:0007669"/>
    <property type="project" value="InterPro"/>
</dbReference>
<dbReference type="Pfam" id="PF13302">
    <property type="entry name" value="Acetyltransf_3"/>
    <property type="match status" value="1"/>
</dbReference>
<dbReference type="Gene3D" id="3.40.630.30">
    <property type="match status" value="1"/>
</dbReference>
<evidence type="ECO:0000256" key="2">
    <source>
        <dbReference type="ARBA" id="ARBA00023315"/>
    </source>
</evidence>
<evidence type="ECO:0000259" key="4">
    <source>
        <dbReference type="PROSITE" id="PS51186"/>
    </source>
</evidence>
<dbReference type="AlphaFoldDB" id="A0A1D8P6Q8"/>
<comment type="similarity">
    <text evidence="3">Belongs to the acetyltransferase family. RimJ subfamily.</text>
</comment>
<dbReference type="KEGG" id="lul:LPB138_06020"/>
<keyword evidence="1" id="KW-0808">Transferase</keyword>
<dbReference type="InterPro" id="IPR016181">
    <property type="entry name" value="Acyl_CoA_acyltransferase"/>
</dbReference>
<dbReference type="SUPFAM" id="SSF55729">
    <property type="entry name" value="Acyl-CoA N-acyltransferases (Nat)"/>
    <property type="match status" value="1"/>
</dbReference>
<sequence>MSFVNYQIESIFNISFEEFFHLIDSNREYIKKGFPRTVKRCETKKSATELYSEWTFEEKEKRHFCFFIRETNTGSLIGLVNIKSINANIQKCEIGYFISQEFSGKGIISKVVSKTLSFCFDTLDMNKVFICVSDKNIGSQKVALKNGFVQEGVLRQEYKVINGTLEDIVYFGLLREEYFKS</sequence>
<keyword evidence="2" id="KW-0012">Acyltransferase</keyword>
<evidence type="ECO:0000313" key="5">
    <source>
        <dbReference type="EMBL" id="AOW20259.1"/>
    </source>
</evidence>
<dbReference type="OrthoDB" id="883856at2"/>
<dbReference type="EMBL" id="CP017478">
    <property type="protein sequence ID" value="AOW20259.1"/>
    <property type="molecule type" value="Genomic_DNA"/>
</dbReference>
<dbReference type="Proteomes" id="UP000176050">
    <property type="component" value="Chromosome"/>
</dbReference>